<comment type="caution">
    <text evidence="3">The sequence shown here is derived from an EMBL/GenBank/DDBJ whole genome shotgun (WGS) entry which is preliminary data.</text>
</comment>
<evidence type="ECO:0000256" key="1">
    <source>
        <dbReference type="SAM" id="MobiDB-lite"/>
    </source>
</evidence>
<feature type="compositionally biased region" description="Acidic residues" evidence="1">
    <location>
        <begin position="53"/>
        <end position="74"/>
    </location>
</feature>
<accession>A0A150QY31</accession>
<feature type="chain" id="PRO_5007567259" description="Secreted protein" evidence="2">
    <location>
        <begin position="27"/>
        <end position="100"/>
    </location>
</feature>
<feature type="region of interest" description="Disordered" evidence="1">
    <location>
        <begin position="33"/>
        <end position="85"/>
    </location>
</feature>
<dbReference type="AlphaFoldDB" id="A0A150QY31"/>
<sequence>MIRHALNSFGLSTLFLAGLVSMLSMPACVASSEDGSCALRGDDVSEGGAGEGACDDEESDAEGEDEEAPAEEAPAEERAASPRAPVITPQAMCSPICDRI</sequence>
<proteinExistence type="predicted"/>
<protein>
    <recommendedName>
        <fullName evidence="5">Secreted protein</fullName>
    </recommendedName>
</protein>
<dbReference type="EMBL" id="JEMB01003413">
    <property type="protein sequence ID" value="KYF72887.1"/>
    <property type="molecule type" value="Genomic_DNA"/>
</dbReference>
<evidence type="ECO:0000313" key="3">
    <source>
        <dbReference type="EMBL" id="KYF72887.1"/>
    </source>
</evidence>
<gene>
    <name evidence="3" type="ORF">BE17_47985</name>
</gene>
<evidence type="ECO:0000256" key="2">
    <source>
        <dbReference type="SAM" id="SignalP"/>
    </source>
</evidence>
<keyword evidence="2" id="KW-0732">Signal</keyword>
<dbReference type="Proteomes" id="UP000075635">
    <property type="component" value="Unassembled WGS sequence"/>
</dbReference>
<organism evidence="3 4">
    <name type="scientific">Sorangium cellulosum</name>
    <name type="common">Polyangium cellulosum</name>
    <dbReference type="NCBI Taxonomy" id="56"/>
    <lineage>
        <taxon>Bacteria</taxon>
        <taxon>Pseudomonadati</taxon>
        <taxon>Myxococcota</taxon>
        <taxon>Polyangia</taxon>
        <taxon>Polyangiales</taxon>
        <taxon>Polyangiaceae</taxon>
        <taxon>Sorangium</taxon>
    </lineage>
</organism>
<evidence type="ECO:0008006" key="5">
    <source>
        <dbReference type="Google" id="ProtNLM"/>
    </source>
</evidence>
<reference evidence="3 4" key="1">
    <citation type="submission" date="2014-02" db="EMBL/GenBank/DDBJ databases">
        <title>The small core and large imbalanced accessory genome model reveals a collaborative survival strategy of Sorangium cellulosum strains in nature.</title>
        <authorList>
            <person name="Han K."/>
            <person name="Peng R."/>
            <person name="Blom J."/>
            <person name="Li Y.-Z."/>
        </authorList>
    </citation>
    <scope>NUCLEOTIDE SEQUENCE [LARGE SCALE GENOMIC DNA]</scope>
    <source>
        <strain evidence="3 4">So0011-07</strain>
    </source>
</reference>
<feature type="signal peptide" evidence="2">
    <location>
        <begin position="1"/>
        <end position="26"/>
    </location>
</feature>
<evidence type="ECO:0000313" key="4">
    <source>
        <dbReference type="Proteomes" id="UP000075635"/>
    </source>
</evidence>
<name>A0A150QY31_SORCE</name>